<dbReference type="Proteomes" id="UP000628448">
    <property type="component" value="Unassembled WGS sequence"/>
</dbReference>
<evidence type="ECO:0000256" key="1">
    <source>
        <dbReference type="SAM" id="SignalP"/>
    </source>
</evidence>
<evidence type="ECO:0000313" key="2">
    <source>
        <dbReference type="EMBL" id="MBG9377503.1"/>
    </source>
</evidence>
<reference evidence="2" key="1">
    <citation type="submission" date="2020-11" db="EMBL/GenBank/DDBJ databases">
        <title>Bacterial whole genome sequence for Panacibacter sp. DH6.</title>
        <authorList>
            <person name="Le V."/>
            <person name="Ko S."/>
            <person name="Ahn C.-Y."/>
            <person name="Oh H.-M."/>
        </authorList>
    </citation>
    <scope>NUCLEOTIDE SEQUENCE</scope>
    <source>
        <strain evidence="2">DH6</strain>
    </source>
</reference>
<gene>
    <name evidence="2" type="ORF">I5907_14760</name>
</gene>
<dbReference type="EMBL" id="JADWYR010000002">
    <property type="protein sequence ID" value="MBG9377503.1"/>
    <property type="molecule type" value="Genomic_DNA"/>
</dbReference>
<comment type="caution">
    <text evidence="2">The sequence shown here is derived from an EMBL/GenBank/DDBJ whole genome shotgun (WGS) entry which is preliminary data.</text>
</comment>
<keyword evidence="3" id="KW-1185">Reference proteome</keyword>
<evidence type="ECO:0000313" key="3">
    <source>
        <dbReference type="Proteomes" id="UP000628448"/>
    </source>
</evidence>
<dbReference type="AlphaFoldDB" id="A0A931GX73"/>
<keyword evidence="1" id="KW-0732">Signal</keyword>
<proteinExistence type="predicted"/>
<dbReference type="RefSeq" id="WP_196991584.1">
    <property type="nucleotide sequence ID" value="NZ_JADWYR010000002.1"/>
</dbReference>
<organism evidence="2 3">
    <name type="scientific">Panacibacter microcysteis</name>
    <dbReference type="NCBI Taxonomy" id="2793269"/>
    <lineage>
        <taxon>Bacteria</taxon>
        <taxon>Pseudomonadati</taxon>
        <taxon>Bacteroidota</taxon>
        <taxon>Chitinophagia</taxon>
        <taxon>Chitinophagales</taxon>
        <taxon>Chitinophagaceae</taxon>
        <taxon>Panacibacter</taxon>
    </lineage>
</organism>
<feature type="chain" id="PRO_5037955654" evidence="1">
    <location>
        <begin position="20"/>
        <end position="127"/>
    </location>
</feature>
<protein>
    <submittedName>
        <fullName evidence="2">Uncharacterized protein</fullName>
    </submittedName>
</protein>
<sequence length="127" mass="14616">MKKITLLLLLLPACITLSAQQDKAFVIPRNNQQDSVFKKTYPQKQFIDSLPSAYFRKHRAPLPGSMPNKMTYLGNNGKGFDIYQTPQDNMFILRPDSSFYSNMPVKDFMRIQSPASDMPNPLKERKN</sequence>
<name>A0A931GX73_9BACT</name>
<feature type="signal peptide" evidence="1">
    <location>
        <begin position="1"/>
        <end position="19"/>
    </location>
</feature>
<accession>A0A931GX73</accession>